<dbReference type="OrthoDB" id="5600212at2759"/>
<keyword evidence="5" id="KW-0539">Nucleus</keyword>
<dbReference type="AlphaFoldDB" id="A0A427YG48"/>
<evidence type="ECO:0000313" key="9">
    <source>
        <dbReference type="Proteomes" id="UP000279259"/>
    </source>
</evidence>
<evidence type="ECO:0000256" key="3">
    <source>
        <dbReference type="ARBA" id="ARBA00023015"/>
    </source>
</evidence>
<keyword evidence="9" id="KW-1185">Reference proteome</keyword>
<dbReference type="Pfam" id="PF00172">
    <property type="entry name" value="Zn_clus"/>
    <property type="match status" value="1"/>
</dbReference>
<keyword evidence="3" id="KW-0805">Transcription regulation</keyword>
<reference evidence="8 9" key="1">
    <citation type="submission" date="2018-11" db="EMBL/GenBank/DDBJ databases">
        <title>Genome sequence of Saitozyma podzolica DSM 27192.</title>
        <authorList>
            <person name="Aliyu H."/>
            <person name="Gorte O."/>
            <person name="Ochsenreither K."/>
        </authorList>
    </citation>
    <scope>NUCLEOTIDE SEQUENCE [LARGE SCALE GENOMIC DNA]</scope>
    <source>
        <strain evidence="8 9">DSM 27192</strain>
    </source>
</reference>
<proteinExistence type="predicted"/>
<dbReference type="EMBL" id="RSCD01000012">
    <property type="protein sequence ID" value="RSH89894.1"/>
    <property type="molecule type" value="Genomic_DNA"/>
</dbReference>
<dbReference type="CDD" id="cd00067">
    <property type="entry name" value="GAL4"/>
    <property type="match status" value="1"/>
</dbReference>
<dbReference type="InterPro" id="IPR050815">
    <property type="entry name" value="TF_fung"/>
</dbReference>
<evidence type="ECO:0000313" key="8">
    <source>
        <dbReference type="EMBL" id="RSH89894.1"/>
    </source>
</evidence>
<sequence length="948" mass="103999">MATPEARSSEASHKGRKLNRSANQLTRNAACLPCRRRRIKCDAAKPHCTSCVRNYHYLKRTQPNDERDGNGVQCSYEEGELESEGYDLARSVVGKRKEGAHSESVEPSEAAHRLEARVAALQASTSGPNAAGPSSIPLSVSVSGSSTPIQIPAIDTFPQPVANNDDFVPNPMVSILHGMPFNIMDTTTMAYNASSFLHTTAGGSGDQRRPIEDLADTLTAAVPPMDLPTSFAASHPDVGPSKTISTQVVVETIPEETAGVWQGLDEEAGKLGGPFLELIWPGWPPRLPTPAMLDHLVNVFFTSVPSIPRILHKQMFRARLSLPPSHVHFPHPALLHAICAVAARYSAAVKIDTVAESITRYNAGFETPEDDIAAISCFAERNSRYAVSEMKRAGMLKGRKFFEMIQAQLLICYYFQQSAKWVEGWIGFGALACSCAPLGLMHDEEPELSIFSSRRFRRGFMTPVTEDWDSEERRAVMYWVICIDASFCSSSAYPGSILTEEVTAKLPGSKVEFDNGVSVAVGSCRTALIAQSFIAPNPQSFNSSDLFTDHPVVDPFVMWIKGMILLHRVGRCTRKLRLPDCALISRMRFSDEFQRIDRDIQDFNRTFPPSLRDPLQPMHGTTNRMDPDLVAAHFVRRIVGIILHEPFAVLADMNNLSTQRLLINARACSNIAHSVFNSNMDVVLMLAPLTPLYVTDCSMTGLGQYTLTVVRWLFVAVRAILMFYQHALEIGDRQSAQNLFVEVDVFLRAFEVLSKRLAIGAQQHTMLNAMIDDLNQRFGIVRPSPTIGPSITVLELNPPPPPAPLAQPWTTAAPSNSISNMSNHSHTSNTTKGSNVSGIPNLSNSFAKGNSPAMSSNSDSHGSPLDLKMLPNPNVTSLNTRFTTSSPPIPSVFHPSQHPIGNVLDMAQQQPQQQQQPAPNYLWANAGSGAMTFQDYSGPNLMNLGMRP</sequence>
<dbReference type="InterPro" id="IPR001138">
    <property type="entry name" value="Zn2Cys6_DnaBD"/>
</dbReference>
<dbReference type="GO" id="GO:0005634">
    <property type="term" value="C:nucleus"/>
    <property type="evidence" value="ECO:0007669"/>
    <property type="project" value="UniProtKB-SubCell"/>
</dbReference>
<comment type="caution">
    <text evidence="8">The sequence shown here is derived from an EMBL/GenBank/DDBJ whole genome shotgun (WGS) entry which is preliminary data.</text>
</comment>
<protein>
    <recommendedName>
        <fullName evidence="7">Zn(2)-C6 fungal-type domain-containing protein</fullName>
    </recommendedName>
</protein>
<evidence type="ECO:0000256" key="4">
    <source>
        <dbReference type="ARBA" id="ARBA00023163"/>
    </source>
</evidence>
<dbReference type="SMART" id="SM00066">
    <property type="entry name" value="GAL4"/>
    <property type="match status" value="1"/>
</dbReference>
<dbReference type="GO" id="GO:0000981">
    <property type="term" value="F:DNA-binding transcription factor activity, RNA polymerase II-specific"/>
    <property type="evidence" value="ECO:0007669"/>
    <property type="project" value="InterPro"/>
</dbReference>
<dbReference type="GO" id="GO:0008270">
    <property type="term" value="F:zinc ion binding"/>
    <property type="evidence" value="ECO:0007669"/>
    <property type="project" value="InterPro"/>
</dbReference>
<name>A0A427YG48_9TREE</name>
<dbReference type="InterPro" id="IPR036864">
    <property type="entry name" value="Zn2-C6_fun-type_DNA-bd_sf"/>
</dbReference>
<evidence type="ECO:0000256" key="6">
    <source>
        <dbReference type="SAM" id="MobiDB-lite"/>
    </source>
</evidence>
<evidence type="ECO:0000256" key="5">
    <source>
        <dbReference type="ARBA" id="ARBA00023242"/>
    </source>
</evidence>
<dbReference type="CDD" id="cd12148">
    <property type="entry name" value="fungal_TF_MHR"/>
    <property type="match status" value="1"/>
</dbReference>
<dbReference type="SUPFAM" id="SSF57701">
    <property type="entry name" value="Zn2/Cys6 DNA-binding domain"/>
    <property type="match status" value="1"/>
</dbReference>
<evidence type="ECO:0000256" key="2">
    <source>
        <dbReference type="ARBA" id="ARBA00022723"/>
    </source>
</evidence>
<dbReference type="PANTHER" id="PTHR47338:SF29">
    <property type="entry name" value="ZN(2)-C6 FUNGAL-TYPE DOMAIN-CONTAINING PROTEIN"/>
    <property type="match status" value="1"/>
</dbReference>
<dbReference type="Proteomes" id="UP000279259">
    <property type="component" value="Unassembled WGS sequence"/>
</dbReference>
<dbReference type="STRING" id="1890683.A0A427YG48"/>
<keyword evidence="4" id="KW-0804">Transcription</keyword>
<keyword evidence="2" id="KW-0479">Metal-binding</keyword>
<evidence type="ECO:0000256" key="1">
    <source>
        <dbReference type="ARBA" id="ARBA00004123"/>
    </source>
</evidence>
<organism evidence="8 9">
    <name type="scientific">Saitozyma podzolica</name>
    <dbReference type="NCBI Taxonomy" id="1890683"/>
    <lineage>
        <taxon>Eukaryota</taxon>
        <taxon>Fungi</taxon>
        <taxon>Dikarya</taxon>
        <taxon>Basidiomycota</taxon>
        <taxon>Agaricomycotina</taxon>
        <taxon>Tremellomycetes</taxon>
        <taxon>Tremellales</taxon>
        <taxon>Trimorphomycetaceae</taxon>
        <taxon>Saitozyma</taxon>
    </lineage>
</organism>
<feature type="region of interest" description="Disordered" evidence="6">
    <location>
        <begin position="1"/>
        <end position="22"/>
    </location>
</feature>
<feature type="domain" description="Zn(2)-C6 fungal-type" evidence="7">
    <location>
        <begin position="30"/>
        <end position="76"/>
    </location>
</feature>
<dbReference type="PROSITE" id="PS50048">
    <property type="entry name" value="ZN2_CY6_FUNGAL_2"/>
    <property type="match status" value="1"/>
</dbReference>
<gene>
    <name evidence="8" type="ORF">EHS25_001880</name>
</gene>
<dbReference type="Gene3D" id="4.10.240.10">
    <property type="entry name" value="Zn(2)-C6 fungal-type DNA-binding domain"/>
    <property type="match status" value="1"/>
</dbReference>
<accession>A0A427YG48</accession>
<dbReference type="PANTHER" id="PTHR47338">
    <property type="entry name" value="ZN(II)2CYS6 TRANSCRIPTION FACTOR (EUROFUNG)-RELATED"/>
    <property type="match status" value="1"/>
</dbReference>
<comment type="subcellular location">
    <subcellularLocation>
        <location evidence="1">Nucleus</location>
    </subcellularLocation>
</comment>
<evidence type="ECO:0000259" key="7">
    <source>
        <dbReference type="PROSITE" id="PS50048"/>
    </source>
</evidence>